<organism evidence="2 5">
    <name type="scientific">Adineta steineri</name>
    <dbReference type="NCBI Taxonomy" id="433720"/>
    <lineage>
        <taxon>Eukaryota</taxon>
        <taxon>Metazoa</taxon>
        <taxon>Spiralia</taxon>
        <taxon>Gnathifera</taxon>
        <taxon>Rotifera</taxon>
        <taxon>Eurotatoria</taxon>
        <taxon>Bdelloidea</taxon>
        <taxon>Adinetida</taxon>
        <taxon>Adinetidae</taxon>
        <taxon>Adineta</taxon>
    </lineage>
</organism>
<comment type="caution">
    <text evidence="2">The sequence shown here is derived from an EMBL/GenBank/DDBJ whole genome shotgun (WGS) entry which is preliminary data.</text>
</comment>
<dbReference type="EMBL" id="CAJNOI010000267">
    <property type="protein sequence ID" value="CAF1217770.1"/>
    <property type="molecule type" value="Genomic_DNA"/>
</dbReference>
<dbReference type="GO" id="GO:0016491">
    <property type="term" value="F:oxidoreductase activity"/>
    <property type="evidence" value="ECO:0007669"/>
    <property type="project" value="InterPro"/>
</dbReference>
<dbReference type="OrthoDB" id="2219495at2759"/>
<evidence type="ECO:0000313" key="2">
    <source>
        <dbReference type="EMBL" id="CAF1217770.1"/>
    </source>
</evidence>
<dbReference type="Pfam" id="PF01593">
    <property type="entry name" value="Amino_oxidase"/>
    <property type="match status" value="1"/>
</dbReference>
<dbReference type="SUPFAM" id="SSF51905">
    <property type="entry name" value="FAD/NAD(P)-binding domain"/>
    <property type="match status" value="1"/>
</dbReference>
<dbReference type="InterPro" id="IPR050281">
    <property type="entry name" value="Flavin_monoamine_oxidase"/>
</dbReference>
<dbReference type="Proteomes" id="UP000663877">
    <property type="component" value="Unassembled WGS sequence"/>
</dbReference>
<dbReference type="PANTHER" id="PTHR10742:SF410">
    <property type="entry name" value="LYSINE-SPECIFIC HISTONE DEMETHYLASE 2"/>
    <property type="match status" value="1"/>
</dbReference>
<sequence>MFLKNCLKVMTMDFDVVIVGAGAAGIAAAIELQKTNLSFVVLEARNYIGGRAFTDRETFISTPVDLGASWIHSFGSRNPLYDYYQRLGKDDQFDYDDEGGDALIIDYNGRPLLPHARQRAKLVLSRLYDRLDEFAGNNCNSDDQSIEQVIQTVYEQLIESDEQVKRIVDLSRSGMEQYEGSNLNNLSAKCWETGGAPGGDRWVSCGYGTLLQRICKEHNIPIRLNTLVTHIDTSDTTRIAITTSDSSSALLCHRIIITIPLGCLKRNTIIFEPPLPEWKREAIDLMGYGLMNKLVVQFPDCFWGSSTRTIIHACTVRRGRFRFTICLPPPSNILIFFVTGTFAKELETLTDNEILLEIMTFLQNIFPKRTVPNPIRYKFSRWSQDPLAYGSYSNFAVHSNPQTIADLAKETADGRVHWAGEHANSNDGSENWCYACVHTAFTSGQRAAKAIQNQLNNS</sequence>
<gene>
    <name evidence="2" type="ORF">BJG266_LOCUS27806</name>
    <name evidence="3" type="ORF">QVE165_LOCUS35797</name>
</gene>
<keyword evidence="4" id="KW-1185">Reference proteome</keyword>
<dbReference type="Gene3D" id="3.90.660.10">
    <property type="match status" value="1"/>
</dbReference>
<dbReference type="PRINTS" id="PR00469">
    <property type="entry name" value="PNDRDTASEII"/>
</dbReference>
<feature type="domain" description="Amine oxidase" evidence="1">
    <location>
        <begin position="24"/>
        <end position="451"/>
    </location>
</feature>
<reference evidence="2" key="1">
    <citation type="submission" date="2021-02" db="EMBL/GenBank/DDBJ databases">
        <authorList>
            <person name="Nowell W R."/>
        </authorList>
    </citation>
    <scope>NUCLEOTIDE SEQUENCE</scope>
</reference>
<dbReference type="AlphaFoldDB" id="A0A814XJV3"/>
<proteinExistence type="predicted"/>
<evidence type="ECO:0000259" key="1">
    <source>
        <dbReference type="Pfam" id="PF01593"/>
    </source>
</evidence>
<evidence type="ECO:0000313" key="3">
    <source>
        <dbReference type="EMBL" id="CAF1383454.1"/>
    </source>
</evidence>
<dbReference type="InterPro" id="IPR002937">
    <property type="entry name" value="Amino_oxidase"/>
</dbReference>
<dbReference type="SUPFAM" id="SSF54373">
    <property type="entry name" value="FAD-linked reductases, C-terminal domain"/>
    <property type="match status" value="1"/>
</dbReference>
<evidence type="ECO:0000313" key="5">
    <source>
        <dbReference type="Proteomes" id="UP000663877"/>
    </source>
</evidence>
<dbReference type="Proteomes" id="UP000663832">
    <property type="component" value="Unassembled WGS sequence"/>
</dbReference>
<name>A0A814XJV3_9BILA</name>
<dbReference type="PANTHER" id="PTHR10742">
    <property type="entry name" value="FLAVIN MONOAMINE OXIDASE"/>
    <property type="match status" value="1"/>
</dbReference>
<evidence type="ECO:0000313" key="4">
    <source>
        <dbReference type="Proteomes" id="UP000663832"/>
    </source>
</evidence>
<dbReference type="InterPro" id="IPR036188">
    <property type="entry name" value="FAD/NAD-bd_sf"/>
</dbReference>
<dbReference type="EMBL" id="CAJNOM010000351">
    <property type="protein sequence ID" value="CAF1383454.1"/>
    <property type="molecule type" value="Genomic_DNA"/>
</dbReference>
<accession>A0A814XJV3</accession>
<dbReference type="Gene3D" id="3.50.50.60">
    <property type="entry name" value="FAD/NAD(P)-binding domain"/>
    <property type="match status" value="1"/>
</dbReference>
<protein>
    <recommendedName>
        <fullName evidence="1">Amine oxidase domain-containing protein</fullName>
    </recommendedName>
</protein>